<keyword evidence="4" id="KW-1185">Reference proteome</keyword>
<dbReference type="InterPro" id="IPR012341">
    <property type="entry name" value="6hp_glycosidase-like_sf"/>
</dbReference>
<dbReference type="Gene3D" id="1.50.10.10">
    <property type="match status" value="1"/>
</dbReference>
<comment type="caution">
    <text evidence="3">The sequence shown here is derived from an EMBL/GenBank/DDBJ whole genome shotgun (WGS) entry which is preliminary data.</text>
</comment>
<dbReference type="InterPro" id="IPR008928">
    <property type="entry name" value="6-hairpin_glycosidase_sf"/>
</dbReference>
<dbReference type="Proteomes" id="UP000295313">
    <property type="component" value="Unassembled WGS sequence"/>
</dbReference>
<dbReference type="InterPro" id="IPR052043">
    <property type="entry name" value="PolySaccharide_Degr_Enz"/>
</dbReference>
<dbReference type="PROSITE" id="PS51257">
    <property type="entry name" value="PROKAR_LIPOPROTEIN"/>
    <property type="match status" value="1"/>
</dbReference>
<dbReference type="SUPFAM" id="SSF48208">
    <property type="entry name" value="Six-hairpin glycosidases"/>
    <property type="match status" value="1"/>
</dbReference>
<evidence type="ECO:0000256" key="1">
    <source>
        <dbReference type="ARBA" id="ARBA00022801"/>
    </source>
</evidence>
<protein>
    <submittedName>
        <fullName evidence="3">Unsaturated rhamnogalacturonyl hydrolase</fullName>
    </submittedName>
</protein>
<dbReference type="PANTHER" id="PTHR33886">
    <property type="entry name" value="UNSATURATED RHAMNOGALACTURONAN HYDROLASE (EUROFUNG)"/>
    <property type="match status" value="1"/>
</dbReference>
<evidence type="ECO:0000256" key="2">
    <source>
        <dbReference type="SAM" id="SignalP"/>
    </source>
</evidence>
<dbReference type="InterPro" id="IPR010905">
    <property type="entry name" value="Glyco_hydro_88"/>
</dbReference>
<keyword evidence="1 3" id="KW-0378">Hydrolase</keyword>
<name>A0A4R8I9C6_9FLAO</name>
<dbReference type="RefSeq" id="WP_246022255.1">
    <property type="nucleotide sequence ID" value="NZ_SOEO01000003.1"/>
</dbReference>
<dbReference type="GO" id="GO:0005975">
    <property type="term" value="P:carbohydrate metabolic process"/>
    <property type="evidence" value="ECO:0007669"/>
    <property type="project" value="InterPro"/>
</dbReference>
<keyword evidence="2" id="KW-0732">Signal</keyword>
<dbReference type="GO" id="GO:0016787">
    <property type="term" value="F:hydrolase activity"/>
    <property type="evidence" value="ECO:0007669"/>
    <property type="project" value="UniProtKB-KW"/>
</dbReference>
<dbReference type="AlphaFoldDB" id="A0A4R8I9C6"/>
<evidence type="ECO:0000313" key="4">
    <source>
        <dbReference type="Proteomes" id="UP000295313"/>
    </source>
</evidence>
<evidence type="ECO:0000313" key="3">
    <source>
        <dbReference type="EMBL" id="TDX83252.1"/>
    </source>
</evidence>
<proteinExistence type="predicted"/>
<accession>A0A4R8I9C6</accession>
<feature type="chain" id="PRO_5020520695" evidence="2">
    <location>
        <begin position="24"/>
        <end position="416"/>
    </location>
</feature>
<feature type="signal peptide" evidence="2">
    <location>
        <begin position="1"/>
        <end position="23"/>
    </location>
</feature>
<gene>
    <name evidence="3" type="ORF">B0I22_3331</name>
</gene>
<organism evidence="3 4">
    <name type="scientific">Epilithonimonas xixisoli</name>
    <dbReference type="NCBI Taxonomy" id="1476462"/>
    <lineage>
        <taxon>Bacteria</taxon>
        <taxon>Pseudomonadati</taxon>
        <taxon>Bacteroidota</taxon>
        <taxon>Flavobacteriia</taxon>
        <taxon>Flavobacteriales</taxon>
        <taxon>Weeksellaceae</taxon>
        <taxon>Chryseobacterium group</taxon>
        <taxon>Epilithonimonas</taxon>
    </lineage>
</organism>
<dbReference type="EMBL" id="SOEO01000003">
    <property type="protein sequence ID" value="TDX83252.1"/>
    <property type="molecule type" value="Genomic_DNA"/>
</dbReference>
<sequence>MKFQTLKILSITALASGMFLSCAQTKTATTSKATTETSTGKAIPTNLKWSERMLLSEMKRFPEAWMLDFFKAPKWSYPNGLVLKGAEEVYKKTGKKEYFDYIKGYADEMVNADGSIKTYDIKKYNIDMLNSGNMLLYLYSVDKQDKYLKALQLLRSQLNDHPRTSEGGFWHKKIYPSQMWLDGLYMGQPFYANYTQLFEKGDSANKAYDDIVNQFDLIQKHLKDPKTGLLYHGWDESKEQAWADKQTGLSPNFWGRAMGWYGMAIVDVLDFLPQNHPERARLISYLNSYSEALVKVQDSKTGLWYQVLDKGGEKGNYLEASASSMFVYTFAKGARKGYLPTSYKTIAKKGYDGIIKNLISVEKDGTVNLNQNCAVAGLGGTPYRSGTYEYYVNEEIRSNDPKGTGPFILASLELEK</sequence>
<dbReference type="PANTHER" id="PTHR33886:SF8">
    <property type="entry name" value="UNSATURATED RHAMNOGALACTURONAN HYDROLASE (EUROFUNG)"/>
    <property type="match status" value="1"/>
</dbReference>
<reference evidence="3 4" key="1">
    <citation type="submission" date="2019-03" db="EMBL/GenBank/DDBJ databases">
        <title>Genomic Encyclopedia of Type Strains, Phase III (KMG-III): the genomes of soil and plant-associated and newly described type strains.</title>
        <authorList>
            <person name="Whitman W."/>
        </authorList>
    </citation>
    <scope>NUCLEOTIDE SEQUENCE [LARGE SCALE GENOMIC DNA]</scope>
    <source>
        <strain evidence="3 4">CGMCC 1.12802</strain>
    </source>
</reference>
<dbReference type="Pfam" id="PF07470">
    <property type="entry name" value="Glyco_hydro_88"/>
    <property type="match status" value="1"/>
</dbReference>